<evidence type="ECO:0000259" key="17">
    <source>
        <dbReference type="Pfam" id="PF07992"/>
    </source>
</evidence>
<dbReference type="Pfam" id="PF07992">
    <property type="entry name" value="Pyr_redox_2"/>
    <property type="match status" value="1"/>
</dbReference>
<dbReference type="PANTHER" id="PTHR10632">
    <property type="entry name" value="SULFIDE:QUINONE OXIDOREDUCTASE"/>
    <property type="match status" value="1"/>
</dbReference>
<dbReference type="VEuPathDB" id="VectorBase:ADIR010583"/>
<feature type="domain" description="FAD/NAD(P)-binding" evidence="17">
    <location>
        <begin position="36"/>
        <end position="150"/>
    </location>
</feature>
<evidence type="ECO:0000256" key="12">
    <source>
        <dbReference type="ARBA" id="ARBA00059167"/>
    </source>
</evidence>
<keyword evidence="3" id="KW-0285">Flavoprotein</keyword>
<dbReference type="SUPFAM" id="SSF51905">
    <property type="entry name" value="FAD/NAD(P)-binding domain"/>
    <property type="match status" value="2"/>
</dbReference>
<protein>
    <recommendedName>
        <fullName evidence="15">Sulfide:quinone oxidoreductase, mitochondrial</fullName>
        <ecNumber evidence="14">1.8.5.8</ecNumber>
    </recommendedName>
    <alternativeName>
        <fullName evidence="16">Sulfide quinone oxidoreductase</fullName>
    </alternativeName>
</protein>
<reference evidence="18" key="2">
    <citation type="submission" date="2020-05" db="UniProtKB">
        <authorList>
            <consortium name="EnsemblMetazoa"/>
        </authorList>
    </citation>
    <scope>IDENTIFICATION</scope>
    <source>
        <strain evidence="18">WRAIR2</strain>
    </source>
</reference>
<name>A0A182NSE3_9DIPT</name>
<evidence type="ECO:0000256" key="9">
    <source>
        <dbReference type="ARBA" id="ARBA00051038"/>
    </source>
</evidence>
<evidence type="ECO:0000313" key="19">
    <source>
        <dbReference type="Proteomes" id="UP000075884"/>
    </source>
</evidence>
<dbReference type="AlphaFoldDB" id="A0A182NSE3"/>
<dbReference type="EnsemblMetazoa" id="ADIR010583-RA">
    <property type="protein sequence ID" value="ADIR010583-PA"/>
    <property type="gene ID" value="ADIR010583"/>
</dbReference>
<evidence type="ECO:0000256" key="14">
    <source>
        <dbReference type="ARBA" id="ARBA00066447"/>
    </source>
</evidence>
<dbReference type="STRING" id="7168.A0A182NSE3"/>
<dbReference type="EC" id="1.8.5.8" evidence="14"/>
<dbReference type="GO" id="GO:0071949">
    <property type="term" value="F:FAD binding"/>
    <property type="evidence" value="ECO:0007669"/>
    <property type="project" value="TreeGrafter"/>
</dbReference>
<evidence type="ECO:0000256" key="13">
    <source>
        <dbReference type="ARBA" id="ARBA00060891"/>
    </source>
</evidence>
<organism evidence="18 19">
    <name type="scientific">Anopheles dirus</name>
    <dbReference type="NCBI Taxonomy" id="7168"/>
    <lineage>
        <taxon>Eukaryota</taxon>
        <taxon>Metazoa</taxon>
        <taxon>Ecdysozoa</taxon>
        <taxon>Arthropoda</taxon>
        <taxon>Hexapoda</taxon>
        <taxon>Insecta</taxon>
        <taxon>Pterygota</taxon>
        <taxon>Neoptera</taxon>
        <taxon>Endopterygota</taxon>
        <taxon>Diptera</taxon>
        <taxon>Nematocera</taxon>
        <taxon>Culicoidea</taxon>
        <taxon>Culicidae</taxon>
        <taxon>Anophelinae</taxon>
        <taxon>Anopheles</taxon>
    </lineage>
</organism>
<dbReference type="FunFam" id="3.50.50.60:FF:000034">
    <property type="entry name" value="sulfide:quinone oxidoreductase, mitochondrial"/>
    <property type="match status" value="1"/>
</dbReference>
<comment type="catalytic activity">
    <reaction evidence="10">
        <text>ubiquinone-10 + hydrogen sulfide + glutathione + H(+) = S-sulfanylglutathione + ubiquinol-10</text>
        <dbReference type="Rhea" id="RHEA:62608"/>
        <dbReference type="ChEBI" id="CHEBI:15378"/>
        <dbReference type="ChEBI" id="CHEBI:29919"/>
        <dbReference type="ChEBI" id="CHEBI:46245"/>
        <dbReference type="ChEBI" id="CHEBI:57925"/>
        <dbReference type="ChEBI" id="CHEBI:58905"/>
        <dbReference type="ChEBI" id="CHEBI:64183"/>
    </reaction>
    <physiologicalReaction direction="left-to-right" evidence="10">
        <dbReference type="Rhea" id="RHEA:62609"/>
    </physiologicalReaction>
</comment>
<keyword evidence="6" id="KW-0809">Transit peptide</keyword>
<dbReference type="InterPro" id="IPR015904">
    <property type="entry name" value="Sulphide_quinone_reductase"/>
</dbReference>
<evidence type="ECO:0000256" key="10">
    <source>
        <dbReference type="ARBA" id="ARBA00052810"/>
    </source>
</evidence>
<comment type="catalytic activity">
    <reaction evidence="9">
        <text>ubiquinone-10 + hydrogen sulfide + sulfite + 2 H(+) = ubiquinol-10 + thiosulfate</text>
        <dbReference type="Rhea" id="RHEA:38359"/>
        <dbReference type="ChEBI" id="CHEBI:15378"/>
        <dbReference type="ChEBI" id="CHEBI:17359"/>
        <dbReference type="ChEBI" id="CHEBI:29919"/>
        <dbReference type="ChEBI" id="CHEBI:33542"/>
        <dbReference type="ChEBI" id="CHEBI:46245"/>
        <dbReference type="ChEBI" id="CHEBI:64183"/>
    </reaction>
    <physiologicalReaction direction="left-to-right" evidence="9">
        <dbReference type="Rhea" id="RHEA:38360"/>
    </physiologicalReaction>
</comment>
<dbReference type="PANTHER" id="PTHR10632:SF2">
    <property type="entry name" value="SULFIDE:QUINONE OXIDOREDUCTASE, MITOCHONDRIAL"/>
    <property type="match status" value="1"/>
</dbReference>
<keyword evidence="5" id="KW-0274">FAD</keyword>
<sequence>MIKVLCYSLKTKSLPVGLIARSVSTSGVLNENHRCKLLVVGGGAGGCSVAAKASNKLGEGKVIVLEPADKHYYQPMFTLIGGGIKKLDDSCRPMKTVLPALATWIKDSAAKFEPESNTVYTSNGDKIEYEYLLVAVGLQLHYDKIPGLLEALAVPNGKVCSNYSPKYVDRTFQSLQNFKSGNAVFTFPNSPVKCPGAPQKILYIAEHYLRKTNKRKNAQLQYNTSLPVLFGVKHYADALWEIVKKRDINVNLRTNLVEVKPATDEAVFENLDKPDERFTVKYEFLHVTPPMGAPDVLKACKSLVNEVGFVDVSKDTLQHQKFSNIFAIGDCSSSPNSKTAASV</sequence>
<evidence type="ECO:0000256" key="16">
    <source>
        <dbReference type="ARBA" id="ARBA00082958"/>
    </source>
</evidence>
<evidence type="ECO:0000256" key="2">
    <source>
        <dbReference type="ARBA" id="ARBA00004173"/>
    </source>
</evidence>
<keyword evidence="8" id="KW-0496">Mitochondrion</keyword>
<dbReference type="Proteomes" id="UP000075884">
    <property type="component" value="Unassembled WGS sequence"/>
</dbReference>
<comment type="similarity">
    <text evidence="13">Belongs to the SQRD family.</text>
</comment>
<evidence type="ECO:0000256" key="6">
    <source>
        <dbReference type="ARBA" id="ARBA00022946"/>
    </source>
</evidence>
<dbReference type="InterPro" id="IPR023753">
    <property type="entry name" value="FAD/NAD-binding_dom"/>
</dbReference>
<comment type="catalytic activity">
    <reaction evidence="11">
        <text>a quinone + hydrogen sulfide + glutathione + H(+) = S-sulfanylglutathione + a quinol</text>
        <dbReference type="Rhea" id="RHEA:55156"/>
        <dbReference type="ChEBI" id="CHEBI:15378"/>
        <dbReference type="ChEBI" id="CHEBI:24646"/>
        <dbReference type="ChEBI" id="CHEBI:29919"/>
        <dbReference type="ChEBI" id="CHEBI:57925"/>
        <dbReference type="ChEBI" id="CHEBI:58905"/>
        <dbReference type="ChEBI" id="CHEBI:132124"/>
        <dbReference type="EC" id="1.8.5.8"/>
    </reaction>
    <physiologicalReaction direction="left-to-right" evidence="11">
        <dbReference type="Rhea" id="RHEA:55157"/>
    </physiologicalReaction>
</comment>
<evidence type="ECO:0000256" key="8">
    <source>
        <dbReference type="ARBA" id="ARBA00023128"/>
    </source>
</evidence>
<dbReference type="GO" id="GO:0070224">
    <property type="term" value="F:sulfide:quinone oxidoreductase activity"/>
    <property type="evidence" value="ECO:0007669"/>
    <property type="project" value="TreeGrafter"/>
</dbReference>
<evidence type="ECO:0000256" key="7">
    <source>
        <dbReference type="ARBA" id="ARBA00023002"/>
    </source>
</evidence>
<comment type="subcellular location">
    <subcellularLocation>
        <location evidence="2">Mitochondrion</location>
    </subcellularLocation>
</comment>
<evidence type="ECO:0000256" key="11">
    <source>
        <dbReference type="ARBA" id="ARBA00052986"/>
    </source>
</evidence>
<keyword evidence="7" id="KW-0560">Oxidoreductase</keyword>
<evidence type="ECO:0000256" key="3">
    <source>
        <dbReference type="ARBA" id="ARBA00022630"/>
    </source>
</evidence>
<evidence type="ECO:0000313" key="18">
    <source>
        <dbReference type="EnsemblMetazoa" id="ADIR010583-PA"/>
    </source>
</evidence>
<comment type="cofactor">
    <cofactor evidence="1">
        <name>FAD</name>
        <dbReference type="ChEBI" id="CHEBI:57692"/>
    </cofactor>
</comment>
<evidence type="ECO:0000256" key="5">
    <source>
        <dbReference type="ARBA" id="ARBA00022827"/>
    </source>
</evidence>
<dbReference type="GO" id="GO:0048038">
    <property type="term" value="F:quinone binding"/>
    <property type="evidence" value="ECO:0007669"/>
    <property type="project" value="UniProtKB-KW"/>
</dbReference>
<dbReference type="GO" id="GO:0070221">
    <property type="term" value="P:sulfide oxidation, using sulfide:quinone oxidoreductase"/>
    <property type="evidence" value="ECO:0007669"/>
    <property type="project" value="TreeGrafter"/>
</dbReference>
<dbReference type="PRINTS" id="PR00368">
    <property type="entry name" value="FADPNR"/>
</dbReference>
<keyword evidence="19" id="KW-1185">Reference proteome</keyword>
<comment type="function">
    <text evidence="12">Catalyzes the oxidation of hydrogen sulfide with the help of a quinone, such as ubiquinone-10, giving rise to thiosulfate and ultimately to sulfane (molecular sulfur) atoms. Requires an additional electron acceptor; can use sulfite, sulfide or cyanide (in vitro). It is believed the in vivo electron acceptor is glutathione.</text>
</comment>
<dbReference type="GO" id="GO:0106436">
    <property type="term" value="F:glutathione-dependent sulfide quinone oxidoreductase activity"/>
    <property type="evidence" value="ECO:0007669"/>
    <property type="project" value="UniProtKB-EC"/>
</dbReference>
<evidence type="ECO:0000256" key="1">
    <source>
        <dbReference type="ARBA" id="ARBA00001974"/>
    </source>
</evidence>
<dbReference type="Gene3D" id="3.50.50.60">
    <property type="entry name" value="FAD/NAD(P)-binding domain"/>
    <property type="match status" value="2"/>
</dbReference>
<proteinExistence type="inferred from homology"/>
<keyword evidence="4" id="KW-0874">Quinone</keyword>
<evidence type="ECO:0000256" key="4">
    <source>
        <dbReference type="ARBA" id="ARBA00022719"/>
    </source>
</evidence>
<accession>A0A182NSE3</accession>
<dbReference type="InterPro" id="IPR036188">
    <property type="entry name" value="FAD/NAD-bd_sf"/>
</dbReference>
<evidence type="ECO:0000256" key="15">
    <source>
        <dbReference type="ARBA" id="ARBA00070160"/>
    </source>
</evidence>
<dbReference type="GO" id="GO:0005739">
    <property type="term" value="C:mitochondrion"/>
    <property type="evidence" value="ECO:0007669"/>
    <property type="project" value="UniProtKB-SubCell"/>
</dbReference>
<reference evidence="19" key="1">
    <citation type="submission" date="2013-03" db="EMBL/GenBank/DDBJ databases">
        <title>The Genome Sequence of Anopheles dirus WRAIR2.</title>
        <authorList>
            <consortium name="The Broad Institute Genomics Platform"/>
            <person name="Neafsey D.E."/>
            <person name="Walton C."/>
            <person name="Walker B."/>
            <person name="Young S.K."/>
            <person name="Zeng Q."/>
            <person name="Gargeya S."/>
            <person name="Fitzgerald M."/>
            <person name="Haas B."/>
            <person name="Abouelleil A."/>
            <person name="Allen A.W."/>
            <person name="Alvarado L."/>
            <person name="Arachchi H.M."/>
            <person name="Berlin A.M."/>
            <person name="Chapman S.B."/>
            <person name="Gainer-Dewar J."/>
            <person name="Goldberg J."/>
            <person name="Griggs A."/>
            <person name="Gujja S."/>
            <person name="Hansen M."/>
            <person name="Howarth C."/>
            <person name="Imamovic A."/>
            <person name="Ireland A."/>
            <person name="Larimer J."/>
            <person name="McCowan C."/>
            <person name="Murphy C."/>
            <person name="Pearson M."/>
            <person name="Poon T.W."/>
            <person name="Priest M."/>
            <person name="Roberts A."/>
            <person name="Saif S."/>
            <person name="Shea T."/>
            <person name="Sisk P."/>
            <person name="Sykes S."/>
            <person name="Wortman J."/>
            <person name="Nusbaum C."/>
            <person name="Birren B."/>
        </authorList>
    </citation>
    <scope>NUCLEOTIDE SEQUENCE [LARGE SCALE GENOMIC DNA]</scope>
    <source>
        <strain evidence="19">WRAIR2</strain>
    </source>
</reference>